<dbReference type="EMBL" id="SNWQ01000010">
    <property type="protein sequence ID" value="TDO46848.1"/>
    <property type="molecule type" value="Genomic_DNA"/>
</dbReference>
<dbReference type="InterPro" id="IPR029069">
    <property type="entry name" value="HotDog_dom_sf"/>
</dbReference>
<sequence length="128" mass="13932">MIELTVAELADVTVLDLGASSWRRVDQAMVDLFGAGATGYLALSLVPVMFKDLLRIKDHARGTNYGLDAVRFPAPVPVGSEIRLAASITDPVWRDDGGVQYRLRLRIEIRGQDQPAAVGESIYLTYAG</sequence>
<dbReference type="Proteomes" id="UP000295388">
    <property type="component" value="Unassembled WGS sequence"/>
</dbReference>
<dbReference type="Gene3D" id="3.10.129.10">
    <property type="entry name" value="Hotdog Thioesterase"/>
    <property type="match status" value="1"/>
</dbReference>
<organism evidence="1 2">
    <name type="scientific">Kribbella caucasensis</name>
    <dbReference type="NCBI Taxonomy" id="2512215"/>
    <lineage>
        <taxon>Bacteria</taxon>
        <taxon>Bacillati</taxon>
        <taxon>Actinomycetota</taxon>
        <taxon>Actinomycetes</taxon>
        <taxon>Propionibacteriales</taxon>
        <taxon>Kribbellaceae</taxon>
        <taxon>Kribbella</taxon>
    </lineage>
</organism>
<evidence type="ECO:0000313" key="2">
    <source>
        <dbReference type="Proteomes" id="UP000295388"/>
    </source>
</evidence>
<accession>A0A4R6KBM7</accession>
<dbReference type="AlphaFoldDB" id="A0A4R6KBM7"/>
<keyword evidence="2" id="KW-1185">Reference proteome</keyword>
<reference evidence="1 2" key="1">
    <citation type="submission" date="2019-03" db="EMBL/GenBank/DDBJ databases">
        <title>Genomic Encyclopedia of Type Strains, Phase III (KMG-III): the genomes of soil and plant-associated and newly described type strains.</title>
        <authorList>
            <person name="Whitman W."/>
        </authorList>
    </citation>
    <scope>NUCLEOTIDE SEQUENCE [LARGE SCALE GENOMIC DNA]</scope>
    <source>
        <strain evidence="1 2">VKM Ac-2527</strain>
    </source>
</reference>
<proteinExistence type="predicted"/>
<protein>
    <recommendedName>
        <fullName evidence="3">Acyl dehydratase</fullName>
    </recommendedName>
</protein>
<dbReference type="OrthoDB" id="9801735at2"/>
<dbReference type="RefSeq" id="WP_133801990.1">
    <property type="nucleotide sequence ID" value="NZ_SNWQ01000010.1"/>
</dbReference>
<evidence type="ECO:0008006" key="3">
    <source>
        <dbReference type="Google" id="ProtNLM"/>
    </source>
</evidence>
<comment type="caution">
    <text evidence="1">The sequence shown here is derived from an EMBL/GenBank/DDBJ whole genome shotgun (WGS) entry which is preliminary data.</text>
</comment>
<gene>
    <name evidence="1" type="ORF">EV643_110231</name>
</gene>
<dbReference type="SUPFAM" id="SSF54637">
    <property type="entry name" value="Thioesterase/thiol ester dehydrase-isomerase"/>
    <property type="match status" value="1"/>
</dbReference>
<evidence type="ECO:0000313" key="1">
    <source>
        <dbReference type="EMBL" id="TDO46848.1"/>
    </source>
</evidence>
<name>A0A4R6KBM7_9ACTN</name>